<evidence type="ECO:0000313" key="2">
    <source>
        <dbReference type="EMBL" id="KOC59093.1"/>
    </source>
</evidence>
<protein>
    <recommendedName>
        <fullName evidence="1">DUF7041 domain-containing protein</fullName>
    </recommendedName>
</protein>
<dbReference type="OrthoDB" id="8033893at2759"/>
<dbReference type="AlphaFoldDB" id="A0A0L7QKE6"/>
<proteinExistence type="predicted"/>
<reference evidence="2 3" key="1">
    <citation type="submission" date="2015-07" db="EMBL/GenBank/DDBJ databases">
        <title>The genome of Habropoda laboriosa.</title>
        <authorList>
            <person name="Pan H."/>
            <person name="Kapheim K."/>
        </authorList>
    </citation>
    <scope>NUCLEOTIDE SEQUENCE [LARGE SCALE GENOMIC DNA]</scope>
    <source>
        <strain evidence="2">0110345459</strain>
    </source>
</reference>
<gene>
    <name evidence="2" type="ORF">WH47_10919</name>
</gene>
<feature type="domain" description="DUF7041" evidence="1">
    <location>
        <begin position="9"/>
        <end position="91"/>
    </location>
</feature>
<keyword evidence="3" id="KW-1185">Reference proteome</keyword>
<dbReference type="InterPro" id="IPR055469">
    <property type="entry name" value="DUF7041"/>
</dbReference>
<dbReference type="Pfam" id="PF23055">
    <property type="entry name" value="DUF7041"/>
    <property type="match status" value="1"/>
</dbReference>
<evidence type="ECO:0000313" key="3">
    <source>
        <dbReference type="Proteomes" id="UP000053825"/>
    </source>
</evidence>
<evidence type="ECO:0000259" key="1">
    <source>
        <dbReference type="Pfam" id="PF23055"/>
    </source>
</evidence>
<dbReference type="PANTHER" id="PTHR33327">
    <property type="entry name" value="ENDONUCLEASE"/>
    <property type="match status" value="1"/>
</dbReference>
<dbReference type="PANTHER" id="PTHR33327:SF3">
    <property type="entry name" value="RNA-DIRECTED DNA POLYMERASE"/>
    <property type="match status" value="1"/>
</dbReference>
<accession>A0A0L7QKE6</accession>
<dbReference type="Proteomes" id="UP000053825">
    <property type="component" value="Unassembled WGS sequence"/>
</dbReference>
<dbReference type="STRING" id="597456.A0A0L7QKE6"/>
<sequence length="138" mass="16106">MNRIGIHISPFCPEQPKTWFTKVEAQFVLSGVTNDYIKFYHVIAQLDTKYATEVQDITDDPPETQKYETLKRELIQRLSVSETQRIRQLLEQEEMGDRTPSQFLRQMRNLAGRTVSDDFLRTSWSGRLPEITRAIVTA</sequence>
<organism evidence="2 3">
    <name type="scientific">Habropoda laboriosa</name>
    <dbReference type="NCBI Taxonomy" id="597456"/>
    <lineage>
        <taxon>Eukaryota</taxon>
        <taxon>Metazoa</taxon>
        <taxon>Ecdysozoa</taxon>
        <taxon>Arthropoda</taxon>
        <taxon>Hexapoda</taxon>
        <taxon>Insecta</taxon>
        <taxon>Pterygota</taxon>
        <taxon>Neoptera</taxon>
        <taxon>Endopterygota</taxon>
        <taxon>Hymenoptera</taxon>
        <taxon>Apocrita</taxon>
        <taxon>Aculeata</taxon>
        <taxon>Apoidea</taxon>
        <taxon>Anthophila</taxon>
        <taxon>Apidae</taxon>
        <taxon>Habropoda</taxon>
    </lineage>
</organism>
<name>A0A0L7QKE6_9HYME</name>
<dbReference type="EMBL" id="KQ414945">
    <property type="protein sequence ID" value="KOC59093.1"/>
    <property type="molecule type" value="Genomic_DNA"/>
</dbReference>